<dbReference type="Gene3D" id="2.60.120.10">
    <property type="entry name" value="Jelly Rolls"/>
    <property type="match status" value="3"/>
</dbReference>
<dbReference type="InterPro" id="IPR000595">
    <property type="entry name" value="cNMP-bd_dom"/>
</dbReference>
<evidence type="ECO:0000313" key="4">
    <source>
        <dbReference type="Proteomes" id="UP001164746"/>
    </source>
</evidence>
<dbReference type="PANTHER" id="PTHR23011">
    <property type="entry name" value="CYCLIC NUCLEOTIDE-BINDING DOMAIN CONTAINING PROTEIN"/>
    <property type="match status" value="1"/>
</dbReference>
<dbReference type="PRINTS" id="PR00103">
    <property type="entry name" value="CAMPKINASE"/>
</dbReference>
<dbReference type="PROSITE" id="PS00888">
    <property type="entry name" value="CNMP_BINDING_1"/>
    <property type="match status" value="1"/>
</dbReference>
<keyword evidence="4" id="KW-1185">Reference proteome</keyword>
<gene>
    <name evidence="3" type="ORF">MAR_006163</name>
</gene>
<protein>
    <recommendedName>
        <fullName evidence="2">Cyclic nucleotide-binding domain-containing protein</fullName>
    </recommendedName>
</protein>
<dbReference type="InterPro" id="IPR018488">
    <property type="entry name" value="cNMP-bd_CS"/>
</dbReference>
<reference evidence="3" key="1">
    <citation type="submission" date="2022-11" db="EMBL/GenBank/DDBJ databases">
        <title>Centuries of genome instability and evolution in soft-shell clam transmissible cancer (bioRxiv).</title>
        <authorList>
            <person name="Hart S.F.M."/>
            <person name="Yonemitsu M.A."/>
            <person name="Giersch R.M."/>
            <person name="Beal B.F."/>
            <person name="Arriagada G."/>
            <person name="Davis B.W."/>
            <person name="Ostrander E.A."/>
            <person name="Goff S.P."/>
            <person name="Metzger M.J."/>
        </authorList>
    </citation>
    <scope>NUCLEOTIDE SEQUENCE</scope>
    <source>
        <strain evidence="3">MELC-2E11</strain>
        <tissue evidence="3">Siphon/mantle</tissue>
    </source>
</reference>
<name>A0ABY7DA74_MYAAR</name>
<feature type="region of interest" description="Disordered" evidence="1">
    <location>
        <begin position="126"/>
        <end position="195"/>
    </location>
</feature>
<accession>A0ABY7DA74</accession>
<dbReference type="CDD" id="cd00038">
    <property type="entry name" value="CAP_ED"/>
    <property type="match status" value="1"/>
</dbReference>
<evidence type="ECO:0000313" key="3">
    <source>
        <dbReference type="EMBL" id="WAQ93692.1"/>
    </source>
</evidence>
<feature type="domain" description="Cyclic nucleotide-binding" evidence="2">
    <location>
        <begin position="196"/>
        <end position="258"/>
    </location>
</feature>
<feature type="compositionally biased region" description="Basic and acidic residues" evidence="1">
    <location>
        <begin position="162"/>
        <end position="187"/>
    </location>
</feature>
<feature type="domain" description="Cyclic nucleotide-binding" evidence="2">
    <location>
        <begin position="39"/>
        <end position="104"/>
    </location>
</feature>
<evidence type="ECO:0000256" key="1">
    <source>
        <dbReference type="SAM" id="MobiDB-lite"/>
    </source>
</evidence>
<evidence type="ECO:0000259" key="2">
    <source>
        <dbReference type="PROSITE" id="PS50042"/>
    </source>
</evidence>
<dbReference type="PROSITE" id="PS50042">
    <property type="entry name" value="CNMP_BINDING_3"/>
    <property type="match status" value="3"/>
</dbReference>
<organism evidence="3 4">
    <name type="scientific">Mya arenaria</name>
    <name type="common">Soft-shell clam</name>
    <dbReference type="NCBI Taxonomy" id="6604"/>
    <lineage>
        <taxon>Eukaryota</taxon>
        <taxon>Metazoa</taxon>
        <taxon>Spiralia</taxon>
        <taxon>Lophotrochozoa</taxon>
        <taxon>Mollusca</taxon>
        <taxon>Bivalvia</taxon>
        <taxon>Autobranchia</taxon>
        <taxon>Heteroconchia</taxon>
        <taxon>Euheterodonta</taxon>
        <taxon>Imparidentia</taxon>
        <taxon>Neoheterodontei</taxon>
        <taxon>Myida</taxon>
        <taxon>Myoidea</taxon>
        <taxon>Myidae</taxon>
        <taxon>Mya</taxon>
    </lineage>
</organism>
<dbReference type="InterPro" id="IPR018490">
    <property type="entry name" value="cNMP-bd_dom_sf"/>
</dbReference>
<feature type="compositionally biased region" description="Basic and acidic residues" evidence="1">
    <location>
        <begin position="126"/>
        <end position="140"/>
    </location>
</feature>
<dbReference type="Proteomes" id="UP001164746">
    <property type="component" value="Chromosome 1"/>
</dbReference>
<dbReference type="PANTHER" id="PTHR23011:SF28">
    <property type="entry name" value="CYCLIC NUCLEOTIDE-BINDING DOMAIN CONTAINING PROTEIN"/>
    <property type="match status" value="1"/>
</dbReference>
<feature type="domain" description="Cyclic nucleotide-binding" evidence="2">
    <location>
        <begin position="261"/>
        <end position="325"/>
    </location>
</feature>
<dbReference type="SUPFAM" id="SSF51206">
    <property type="entry name" value="cAMP-binding domain-like"/>
    <property type="match status" value="2"/>
</dbReference>
<dbReference type="InterPro" id="IPR014710">
    <property type="entry name" value="RmlC-like_jellyroll"/>
</dbReference>
<dbReference type="EMBL" id="CP111012">
    <property type="protein sequence ID" value="WAQ93692.1"/>
    <property type="molecule type" value="Genomic_DNA"/>
</dbReference>
<sequence length="613" mass="71206">MRLKKLSDYLARLFDSPPGERSKRDIQAVLPVLTMKTQCLRDLDKGSVVELLQSARLERRQPDECVIRQGDVGDTFYIILNGNVSIYVDLKKDEKALKSLSDDNPQFPLPPPGRRFSMSTVISEHEGGEDLITDRQEVPRGPRSTSSRRSRKGSVHFTPKSSEGRRHGSHGRERRGGGDTDRKDERRGRRKYGMPVNTLGRYQNFGELALLYPNRQRNASVIVEEPTELLVITYDIFQRTLQTNLERDLDEKRLFIQTHPFFSRWTFHLQRQLQWSLVRSTHSIGDIVIRQGDPVSGLTFLVSGRARLAAEPMKHRLQFPELFEERRKSPFEPAEAPSPLFREDSTLLERADNMRYSKGRLHMLAGMEPLTYIRRTDGYAAAEKVVHDKLIDLCIIEEGEVLSDCELLLGMKKNMFSVICTSACTLFHLELKIFDRLIYKKSPHTLTMIKFLAERKLTRRLRSKQGQRLPILSPLLLRILDIRVVDPNEEKSDEHKLAFTPSKTVMLPRTPLAPKRPERSKTVLIEWFVKGKTPLLQPINSDAIYYREMIQKRARFRDSERKRGPPDQREAKSLGRRIKDSYWFNLREKRKAVNTMKRLKLEHSEVTQASRWK</sequence>
<proteinExistence type="predicted"/>